<dbReference type="KEGG" id="cyp:PCC8801_1117"/>
<organism evidence="2 3">
    <name type="scientific">Rippkaea orientalis (strain PCC 8801 / RF-1)</name>
    <name type="common">Cyanothece sp. (strain PCC 8801)</name>
    <dbReference type="NCBI Taxonomy" id="41431"/>
    <lineage>
        <taxon>Bacteria</taxon>
        <taxon>Bacillati</taxon>
        <taxon>Cyanobacteriota</taxon>
        <taxon>Cyanophyceae</taxon>
        <taxon>Oscillatoriophycideae</taxon>
        <taxon>Chroococcales</taxon>
        <taxon>Aphanothecaceae</taxon>
        <taxon>Rippkaea</taxon>
        <taxon>Rippkaea orientalis</taxon>
    </lineage>
</organism>
<dbReference type="OrthoDB" id="68195at2"/>
<dbReference type="RefSeq" id="WP_012594462.1">
    <property type="nucleotide sequence ID" value="NC_011726.1"/>
</dbReference>
<dbReference type="STRING" id="41431.PCC8801_1117"/>
<evidence type="ECO:0000259" key="1">
    <source>
        <dbReference type="Pfam" id="PF00188"/>
    </source>
</evidence>
<dbReference type="EMBL" id="CP001287">
    <property type="protein sequence ID" value="ACK65188.1"/>
    <property type="molecule type" value="Genomic_DNA"/>
</dbReference>
<feature type="domain" description="SCP" evidence="1">
    <location>
        <begin position="231"/>
        <end position="345"/>
    </location>
</feature>
<dbReference type="AlphaFoldDB" id="B7K252"/>
<dbReference type="PROSITE" id="PS51257">
    <property type="entry name" value="PROKAR_LIPOPROTEIN"/>
    <property type="match status" value="1"/>
</dbReference>
<dbReference type="eggNOG" id="COG2340">
    <property type="taxonomic scope" value="Bacteria"/>
</dbReference>
<name>B7K252_RIPO1</name>
<dbReference type="PANTHER" id="PTHR31157:SF1">
    <property type="entry name" value="SCP DOMAIN-CONTAINING PROTEIN"/>
    <property type="match status" value="1"/>
</dbReference>
<dbReference type="Pfam" id="PF00188">
    <property type="entry name" value="CAP"/>
    <property type="match status" value="2"/>
</dbReference>
<sequence>MTYRFLKFLMGFPLLIIGLIGCQLIEKIPSFEETPITTITENPRPSSVIDPSFLEGIEQATYREVNKYRLSRGLSPLKFNPQISQQARIHSERMAAGIIDLGHDQLAERLKIISITTPHQKAVENLAVHQNENAPVQESLKTWLNDPTHRRNIEGDFDTTGIGVAQNSEGKYYFTQIFLKETPSLISQDPNLELTKSPLPWENRDILLEKAKAPQLGGETLISLEEKIHQRVNEYRRSKNLPPLQMNAQISYVARLHSQDMAQKMAKFSHDGFEGRAKAIEVTIPYQSVAENLAYLKGYPDLVSTAVQGWINSPGHRKAMEGNFNLTGVGIAKNAEGEYYFTQLFVLERKP</sequence>
<reference evidence="3" key="1">
    <citation type="journal article" date="2011" name="MBio">
        <title>Novel metabolic attributes of the genus Cyanothece, comprising a group of unicellular nitrogen-fixing Cyanobacteria.</title>
        <authorList>
            <person name="Bandyopadhyay A."/>
            <person name="Elvitigala T."/>
            <person name="Welsh E."/>
            <person name="Stockel J."/>
            <person name="Liberton M."/>
            <person name="Min H."/>
            <person name="Sherman L.A."/>
            <person name="Pakrasi H.B."/>
        </authorList>
    </citation>
    <scope>NUCLEOTIDE SEQUENCE [LARGE SCALE GENOMIC DNA]</scope>
    <source>
        <strain evidence="3">PCC 8801</strain>
    </source>
</reference>
<gene>
    <name evidence="2" type="ordered locus">PCC8801_1117</name>
</gene>
<dbReference type="SUPFAM" id="SSF55797">
    <property type="entry name" value="PR-1-like"/>
    <property type="match status" value="2"/>
</dbReference>
<proteinExistence type="predicted"/>
<dbReference type="Gene3D" id="3.40.33.10">
    <property type="entry name" value="CAP"/>
    <property type="match status" value="2"/>
</dbReference>
<evidence type="ECO:0000313" key="2">
    <source>
        <dbReference type="EMBL" id="ACK65188.1"/>
    </source>
</evidence>
<protein>
    <submittedName>
        <fullName evidence="2">SCP-like extracellular</fullName>
    </submittedName>
</protein>
<dbReference type="HOGENOM" id="CLU_789217_0_0_3"/>
<keyword evidence="3" id="KW-1185">Reference proteome</keyword>
<evidence type="ECO:0000313" key="3">
    <source>
        <dbReference type="Proteomes" id="UP000008204"/>
    </source>
</evidence>
<dbReference type="CDD" id="cd05379">
    <property type="entry name" value="CAP_bacterial"/>
    <property type="match status" value="2"/>
</dbReference>
<dbReference type="InterPro" id="IPR014044">
    <property type="entry name" value="CAP_dom"/>
</dbReference>
<feature type="domain" description="SCP" evidence="1">
    <location>
        <begin position="63"/>
        <end position="178"/>
    </location>
</feature>
<dbReference type="InterPro" id="IPR035940">
    <property type="entry name" value="CAP_sf"/>
</dbReference>
<dbReference type="PANTHER" id="PTHR31157">
    <property type="entry name" value="SCP DOMAIN-CONTAINING PROTEIN"/>
    <property type="match status" value="1"/>
</dbReference>
<accession>B7K252</accession>
<dbReference type="Proteomes" id="UP000008204">
    <property type="component" value="Chromosome"/>
</dbReference>